<dbReference type="Proteomes" id="UP000254968">
    <property type="component" value="Unassembled WGS sequence"/>
</dbReference>
<dbReference type="InterPro" id="IPR002634">
    <property type="entry name" value="BolA"/>
</dbReference>
<name>A0A378I2I5_9GAMM</name>
<dbReference type="OrthoDB" id="9801469at2"/>
<evidence type="ECO:0000313" key="4">
    <source>
        <dbReference type="EMBL" id="STX29407.1"/>
    </source>
</evidence>
<dbReference type="RefSeq" id="WP_115303080.1">
    <property type="nucleotide sequence ID" value="NZ_CAAAHO010000002.1"/>
</dbReference>
<proteinExistence type="inferred from homology"/>
<dbReference type="InterPro" id="IPR036065">
    <property type="entry name" value="BolA-like_sf"/>
</dbReference>
<organism evidence="4 5">
    <name type="scientific">Legionella beliardensis</name>
    <dbReference type="NCBI Taxonomy" id="91822"/>
    <lineage>
        <taxon>Bacteria</taxon>
        <taxon>Pseudomonadati</taxon>
        <taxon>Pseudomonadota</taxon>
        <taxon>Gammaproteobacteria</taxon>
        <taxon>Legionellales</taxon>
        <taxon>Legionellaceae</taxon>
        <taxon>Legionella</taxon>
    </lineage>
</organism>
<dbReference type="SUPFAM" id="SSF82657">
    <property type="entry name" value="BolA-like"/>
    <property type="match status" value="1"/>
</dbReference>
<gene>
    <name evidence="4" type="primary">bolA</name>
    <name evidence="4" type="ORF">NCTC13315_01950</name>
</gene>
<keyword evidence="5" id="KW-1185">Reference proteome</keyword>
<feature type="region of interest" description="Disordered" evidence="3">
    <location>
        <begin position="85"/>
        <end position="105"/>
    </location>
</feature>
<dbReference type="PANTHER" id="PTHR46229">
    <property type="entry name" value="BOLA TRANSCRIPTION REGULATOR"/>
    <property type="match status" value="1"/>
</dbReference>
<dbReference type="AlphaFoldDB" id="A0A378I2I5"/>
<sequence length="105" mass="11842">MTRQEHITQLLVNALNPVFLEVENESYKHSVPPGSETHFKLIVVTDAFQNLERIDRHRKINALLAHELENGLHALSLSLHTPLEWQDKQGSVPKSPPCHGGSRHG</sequence>
<evidence type="ECO:0000256" key="3">
    <source>
        <dbReference type="SAM" id="MobiDB-lite"/>
    </source>
</evidence>
<evidence type="ECO:0000256" key="2">
    <source>
        <dbReference type="RuleBase" id="RU003860"/>
    </source>
</evidence>
<dbReference type="PANTHER" id="PTHR46229:SF2">
    <property type="entry name" value="BOLA-LIKE PROTEIN 1"/>
    <property type="match status" value="1"/>
</dbReference>
<dbReference type="Gene3D" id="3.30.300.90">
    <property type="entry name" value="BolA-like"/>
    <property type="match status" value="1"/>
</dbReference>
<dbReference type="PIRSF" id="PIRSF003113">
    <property type="entry name" value="BolA"/>
    <property type="match status" value="1"/>
</dbReference>
<reference evidence="4 5" key="1">
    <citation type="submission" date="2018-06" db="EMBL/GenBank/DDBJ databases">
        <authorList>
            <consortium name="Pathogen Informatics"/>
            <person name="Doyle S."/>
        </authorList>
    </citation>
    <scope>NUCLEOTIDE SEQUENCE [LARGE SCALE GENOMIC DNA]</scope>
    <source>
        <strain evidence="4 5">NCTC13315</strain>
    </source>
</reference>
<accession>A0A378I2I5</accession>
<dbReference type="InterPro" id="IPR050961">
    <property type="entry name" value="BolA/IbaG_stress_morph_reg"/>
</dbReference>
<comment type="similarity">
    <text evidence="1 2">Belongs to the BolA/IbaG family.</text>
</comment>
<evidence type="ECO:0000256" key="1">
    <source>
        <dbReference type="ARBA" id="ARBA00005578"/>
    </source>
</evidence>
<dbReference type="Pfam" id="PF01722">
    <property type="entry name" value="BolA"/>
    <property type="match status" value="1"/>
</dbReference>
<evidence type="ECO:0000313" key="5">
    <source>
        <dbReference type="Proteomes" id="UP000254968"/>
    </source>
</evidence>
<protein>
    <submittedName>
        <fullName evidence="4">Putative regulator of murein genes BolA</fullName>
    </submittedName>
</protein>
<dbReference type="EMBL" id="UGNV01000001">
    <property type="protein sequence ID" value="STX29407.1"/>
    <property type="molecule type" value="Genomic_DNA"/>
</dbReference>